<organism evidence="2 3">
    <name type="scientific">Plectosphaerella plurivora</name>
    <dbReference type="NCBI Taxonomy" id="936078"/>
    <lineage>
        <taxon>Eukaryota</taxon>
        <taxon>Fungi</taxon>
        <taxon>Dikarya</taxon>
        <taxon>Ascomycota</taxon>
        <taxon>Pezizomycotina</taxon>
        <taxon>Sordariomycetes</taxon>
        <taxon>Hypocreomycetidae</taxon>
        <taxon>Glomerellales</taxon>
        <taxon>Plectosphaerellaceae</taxon>
        <taxon>Plectosphaerella</taxon>
    </lineage>
</organism>
<evidence type="ECO:0000313" key="3">
    <source>
        <dbReference type="Proteomes" id="UP000770015"/>
    </source>
</evidence>
<evidence type="ECO:0000313" key="2">
    <source>
        <dbReference type="EMBL" id="KAH6676151.1"/>
    </source>
</evidence>
<reference evidence="2" key="1">
    <citation type="journal article" date="2021" name="Nat. Commun.">
        <title>Genetic determinants of endophytism in the Arabidopsis root mycobiome.</title>
        <authorList>
            <person name="Mesny F."/>
            <person name="Miyauchi S."/>
            <person name="Thiergart T."/>
            <person name="Pickel B."/>
            <person name="Atanasova L."/>
            <person name="Karlsson M."/>
            <person name="Huettel B."/>
            <person name="Barry K.W."/>
            <person name="Haridas S."/>
            <person name="Chen C."/>
            <person name="Bauer D."/>
            <person name="Andreopoulos W."/>
            <person name="Pangilinan J."/>
            <person name="LaButti K."/>
            <person name="Riley R."/>
            <person name="Lipzen A."/>
            <person name="Clum A."/>
            <person name="Drula E."/>
            <person name="Henrissat B."/>
            <person name="Kohler A."/>
            <person name="Grigoriev I.V."/>
            <person name="Martin F.M."/>
            <person name="Hacquard S."/>
        </authorList>
    </citation>
    <scope>NUCLEOTIDE SEQUENCE</scope>
    <source>
        <strain evidence="2">MPI-SDFR-AT-0117</strain>
    </source>
</reference>
<gene>
    <name evidence="2" type="ORF">F5X68DRAFT_39316</name>
</gene>
<dbReference type="Pfam" id="PF05238">
    <property type="entry name" value="CENP-N"/>
    <property type="match status" value="1"/>
</dbReference>
<dbReference type="GO" id="GO:0034080">
    <property type="term" value="P:CENP-A containing chromatin assembly"/>
    <property type="evidence" value="ECO:0007669"/>
    <property type="project" value="InterPro"/>
</dbReference>
<dbReference type="Proteomes" id="UP000770015">
    <property type="component" value="Unassembled WGS sequence"/>
</dbReference>
<dbReference type="Gene3D" id="3.10.20.720">
    <property type="match status" value="1"/>
</dbReference>
<accession>A0A9P8V578</accession>
<keyword evidence="3" id="KW-1185">Reference proteome</keyword>
<dbReference type="EMBL" id="JAGSXJ010000024">
    <property type="protein sequence ID" value="KAH6676151.1"/>
    <property type="molecule type" value="Genomic_DNA"/>
</dbReference>
<sequence>MARISVPTSGRLSSNLRIDASSPVAQRIINRVSRHGLISLALEWLDEDNRPLCPPILAHYHDTNDFQPLAESAKELQRLYADMRERKGSKRDVLERILDGDWRDGLSLYQLATADMRYLHEHPASQKWAAYRIVPLSNNVADDQDEEPSLAVDRGSLNIPRFHPSTFLQNLQSQVLPDMKVHYHIDRPRGLALLIVRVFLVDTPYTTNVGLETASSEDSAQPDSSRTLFIAFPDASPFVYLSKPQSLGTTGGVEAKAFRALVAEGIPRALSQPRRRYRLKYVDMSTKNLDALLHTKGNSRAMAAGGGWGIYAHKKKAESPLDTGLPKPPASEGDESVPLAGGISTGQTARGRELGDAFSQRRKLVAHGRFGHSGKLDDGKGVERFDIKMEDSFAGPATEETDDPDEANWTPGLKLTFRGSHVFAGIRQLTELGAIDGRRMPGWLTGEEGVTTGAVRNGRIRGAKGASS</sequence>
<evidence type="ECO:0000256" key="1">
    <source>
        <dbReference type="SAM" id="MobiDB-lite"/>
    </source>
</evidence>
<name>A0A9P8V578_9PEZI</name>
<proteinExistence type="predicted"/>
<dbReference type="GO" id="GO:0007059">
    <property type="term" value="P:chromosome segregation"/>
    <property type="evidence" value="ECO:0007669"/>
    <property type="project" value="InterPro"/>
</dbReference>
<protein>
    <submittedName>
        <fullName evidence="2">Centromere protein Chl4/mis15/CENP-N</fullName>
    </submittedName>
</protein>
<dbReference type="OrthoDB" id="6585699at2759"/>
<comment type="caution">
    <text evidence="2">The sequence shown here is derived from an EMBL/GenBank/DDBJ whole genome shotgun (WGS) entry which is preliminary data.</text>
</comment>
<dbReference type="InterPro" id="IPR007902">
    <property type="entry name" value="Chl4/mis15/CENP-N"/>
</dbReference>
<dbReference type="AlphaFoldDB" id="A0A9P8V578"/>
<feature type="region of interest" description="Disordered" evidence="1">
    <location>
        <begin position="319"/>
        <end position="350"/>
    </location>
</feature>